<dbReference type="Proteomes" id="UP000295711">
    <property type="component" value="Unassembled WGS sequence"/>
</dbReference>
<protein>
    <submittedName>
        <fullName evidence="1">A118 family predicted phage portal protein</fullName>
    </submittedName>
</protein>
<dbReference type="RefSeq" id="WP_132087433.1">
    <property type="nucleotide sequence ID" value="NZ_JANKAQ010000005.1"/>
</dbReference>
<gene>
    <name evidence="1" type="ORF">EV212_101169</name>
</gene>
<dbReference type="OrthoDB" id="1641671at2"/>
<dbReference type="InterPro" id="IPR021145">
    <property type="entry name" value="Portal_protein_SPP1_Gp6-like"/>
</dbReference>
<dbReference type="EMBL" id="SLXA01000001">
    <property type="protein sequence ID" value="TCO86384.1"/>
    <property type="molecule type" value="Genomic_DNA"/>
</dbReference>
<sequence length="460" mass="52345">MKFTTMLDLIVKTLNKSSDTQIDVCVTSKMANQIELWTALFENRPWWVDNKKVFGMNLPSSISSEFSRLVTLELESEVIGSPRADYLNEQYKSVLNDLRRNVQLACAKGGMVFKPYVTQKGISVQYVQADCFFPISFDGSGHMTQCVFAEQVRRGKNIYTRLEMHEMKGEHLHITNKAFVSTNDYSLGVPAPLEAVDRWSKLSPGAVYEGVDRLPFGYLRIPSVNAEDTNSPLGTSVYAQAVDSIRVADKRYSQIDWEYDAKEAAVHIADSLLKYDKTRDAYEYPGGKERLYRSVEYNSGAKDKPLLDTYSPDIRDESYYRGLDKQLKLIEFQCNLAYGTISDPQNVDKTAEEIKASKQRSYTAVSEIQKATQTALEDLVRAMDFYATIYNLAPICTYEMNFRWDDSIVVDKEKELLSMQQDAVSGMIRKELYIAKKYGVTEEEALKMIPAQPKGFPDDE</sequence>
<name>A0A4R2LL70_9FIRM</name>
<proteinExistence type="predicted"/>
<comment type="caution">
    <text evidence="1">The sequence shown here is derived from an EMBL/GenBank/DDBJ whole genome shotgun (WGS) entry which is preliminary data.</text>
</comment>
<dbReference type="AlphaFoldDB" id="A0A4R2LL70"/>
<reference evidence="1 2" key="1">
    <citation type="submission" date="2019-03" db="EMBL/GenBank/DDBJ databases">
        <title>Genomic Encyclopedia of Type Strains, Phase IV (KMG-IV): sequencing the most valuable type-strain genomes for metagenomic binning, comparative biology and taxonomic classification.</title>
        <authorList>
            <person name="Goeker M."/>
        </authorList>
    </citation>
    <scope>NUCLEOTIDE SEQUENCE [LARGE SCALE GENOMIC DNA]</scope>
    <source>
        <strain evidence="1 2">DSM 28559</strain>
    </source>
</reference>
<evidence type="ECO:0000313" key="1">
    <source>
        <dbReference type="EMBL" id="TCO86384.1"/>
    </source>
</evidence>
<dbReference type="Pfam" id="PF05133">
    <property type="entry name" value="SPP1_portal"/>
    <property type="match status" value="1"/>
</dbReference>
<accession>A0A4R2LL70</accession>
<keyword evidence="2" id="KW-1185">Reference proteome</keyword>
<organism evidence="1 2">
    <name type="scientific">Frisingicoccus caecimuris</name>
    <dbReference type="NCBI Taxonomy" id="1796636"/>
    <lineage>
        <taxon>Bacteria</taxon>
        <taxon>Bacillati</taxon>
        <taxon>Bacillota</taxon>
        <taxon>Clostridia</taxon>
        <taxon>Lachnospirales</taxon>
        <taxon>Lachnospiraceae</taxon>
        <taxon>Frisingicoccus</taxon>
    </lineage>
</organism>
<evidence type="ECO:0000313" key="2">
    <source>
        <dbReference type="Proteomes" id="UP000295711"/>
    </source>
</evidence>